<organism evidence="4 5">
    <name type="scientific">Trichuris trichiura</name>
    <name type="common">Whipworm</name>
    <name type="synonym">Trichocephalus trichiurus</name>
    <dbReference type="NCBI Taxonomy" id="36087"/>
    <lineage>
        <taxon>Eukaryota</taxon>
        <taxon>Metazoa</taxon>
        <taxon>Ecdysozoa</taxon>
        <taxon>Nematoda</taxon>
        <taxon>Enoplea</taxon>
        <taxon>Dorylaimia</taxon>
        <taxon>Trichinellida</taxon>
        <taxon>Trichuridae</taxon>
        <taxon>Trichuris</taxon>
    </lineage>
</organism>
<evidence type="ECO:0000313" key="5">
    <source>
        <dbReference type="Proteomes" id="UP000030665"/>
    </source>
</evidence>
<name>A0A077ZCF6_TRITR</name>
<sequence>MYVYSAFLILLLRGAEANRKSSVPLRKVIFEEKADHREKCHDVTSLEQVLGCPFFNKTYSYNDKVVHNHIEYLCTFSKEACKVTMVPIFCLLGETRIEPGVGFVMGKLYYMCSVYESNMGIKAIGCGSENGMRIQIGQKYRVDTLVFYCQLREGKMEAIFIGCDNGSGIVKPGESYNDGQKIAVCQEGKKSSFNSTQQNYPGNQGGKGSHTVHSTSTVRNPTNGMPSAGGAQLKPTVISLERNWFCMDSSILTACQFTVSGKQYTLNLGYGQWIGENLFFCHTNLGGATLCINF</sequence>
<feature type="signal peptide" evidence="2">
    <location>
        <begin position="1"/>
        <end position="17"/>
    </location>
</feature>
<feature type="domain" description="Abnormal cell migration protein 18-like fibronectin type I" evidence="3">
    <location>
        <begin position="51"/>
        <end position="117"/>
    </location>
</feature>
<keyword evidence="2" id="KW-0732">Signal</keyword>
<evidence type="ECO:0000313" key="4">
    <source>
        <dbReference type="EMBL" id="CDW57198.1"/>
    </source>
</evidence>
<evidence type="ECO:0000256" key="2">
    <source>
        <dbReference type="SAM" id="SignalP"/>
    </source>
</evidence>
<feature type="compositionally biased region" description="Polar residues" evidence="1">
    <location>
        <begin position="211"/>
        <end position="225"/>
    </location>
</feature>
<dbReference type="Pfam" id="PF23003">
    <property type="entry name" value="Fn1_2"/>
    <property type="match status" value="2"/>
</dbReference>
<dbReference type="InterPro" id="IPR055119">
    <property type="entry name" value="Mig18_Fn1"/>
</dbReference>
<feature type="region of interest" description="Disordered" evidence="1">
    <location>
        <begin position="193"/>
        <end position="230"/>
    </location>
</feature>
<feature type="compositionally biased region" description="Polar residues" evidence="1">
    <location>
        <begin position="193"/>
        <end position="202"/>
    </location>
</feature>
<keyword evidence="5" id="KW-1185">Reference proteome</keyword>
<dbReference type="AlphaFoldDB" id="A0A077ZCF6"/>
<feature type="chain" id="PRO_5001728606" description="Abnormal cell migration protein 18-like fibronectin type I domain-containing protein" evidence="2">
    <location>
        <begin position="18"/>
        <end position="294"/>
    </location>
</feature>
<evidence type="ECO:0000259" key="3">
    <source>
        <dbReference type="Pfam" id="PF23003"/>
    </source>
</evidence>
<reference evidence="4" key="2">
    <citation type="submission" date="2014-03" db="EMBL/GenBank/DDBJ databases">
        <title>The whipworm genome and dual-species transcriptomics of an intimate host-pathogen interaction.</title>
        <authorList>
            <person name="Foth B.J."/>
            <person name="Tsai I.J."/>
            <person name="Reid A.J."/>
            <person name="Bancroft A.J."/>
            <person name="Nichol S."/>
            <person name="Tracey A."/>
            <person name="Holroyd N."/>
            <person name="Cotton J.A."/>
            <person name="Stanley E.J."/>
            <person name="Zarowiecki M."/>
            <person name="Liu J.Z."/>
            <person name="Huckvale T."/>
            <person name="Cooper P.J."/>
            <person name="Grencis R.K."/>
            <person name="Berriman M."/>
        </authorList>
    </citation>
    <scope>NUCLEOTIDE SEQUENCE [LARGE SCALE GENOMIC DNA]</scope>
</reference>
<gene>
    <name evidence="4" type="ORF">TTRE_0000548901</name>
</gene>
<accession>A0A077ZCF6</accession>
<protein>
    <recommendedName>
        <fullName evidence="3">Abnormal cell migration protein 18-like fibronectin type I domain-containing protein</fullName>
    </recommendedName>
</protein>
<dbReference type="Proteomes" id="UP000030665">
    <property type="component" value="Unassembled WGS sequence"/>
</dbReference>
<reference evidence="4" key="1">
    <citation type="submission" date="2014-01" db="EMBL/GenBank/DDBJ databases">
        <authorList>
            <person name="Aslett M."/>
        </authorList>
    </citation>
    <scope>NUCLEOTIDE SEQUENCE</scope>
</reference>
<dbReference type="EMBL" id="HG806134">
    <property type="protein sequence ID" value="CDW57198.1"/>
    <property type="molecule type" value="Genomic_DNA"/>
</dbReference>
<feature type="domain" description="Abnormal cell migration protein 18-like fibronectin type I" evidence="3">
    <location>
        <begin position="125"/>
        <end position="189"/>
    </location>
</feature>
<proteinExistence type="predicted"/>
<evidence type="ECO:0000256" key="1">
    <source>
        <dbReference type="SAM" id="MobiDB-lite"/>
    </source>
</evidence>